<keyword evidence="2" id="KW-1185">Reference proteome</keyword>
<evidence type="ECO:0000313" key="1">
    <source>
        <dbReference type="EMBL" id="MCR8634530.1"/>
    </source>
</evidence>
<name>A0ABT1YRD6_9BACL</name>
<reference evidence="1 2" key="1">
    <citation type="submission" date="2022-08" db="EMBL/GenBank/DDBJ databases">
        <title>Paenibacillus endoradicis sp. nov., Paenibacillus radicibacter sp. nov and Paenibacillus pararadicis sp. nov., three cold-adapted plant growth-promoting bacteria isolated from root of Larix gmelinii in Great Khingan.</title>
        <authorList>
            <person name="Xue H."/>
        </authorList>
    </citation>
    <scope>NUCLEOTIDE SEQUENCE [LARGE SCALE GENOMIC DNA]</scope>
    <source>
        <strain evidence="1 2">N5-1-1-5</strain>
    </source>
</reference>
<dbReference type="Proteomes" id="UP001300012">
    <property type="component" value="Unassembled WGS sequence"/>
</dbReference>
<proteinExistence type="predicted"/>
<evidence type="ECO:0000313" key="2">
    <source>
        <dbReference type="Proteomes" id="UP001300012"/>
    </source>
</evidence>
<dbReference type="RefSeq" id="WP_258216086.1">
    <property type="nucleotide sequence ID" value="NZ_JANQBD010000020.1"/>
</dbReference>
<accession>A0ABT1YRD6</accession>
<gene>
    <name evidence="1" type="ORF">NV381_25370</name>
</gene>
<dbReference type="EMBL" id="JANQBD010000020">
    <property type="protein sequence ID" value="MCR8634530.1"/>
    <property type="molecule type" value="Genomic_DNA"/>
</dbReference>
<comment type="caution">
    <text evidence="1">The sequence shown here is derived from an EMBL/GenBank/DDBJ whole genome shotgun (WGS) entry which is preliminary data.</text>
</comment>
<sequence>MEDWKQLIGEQALQSGIINDPQWLDRLDESMPVWAVLKLFLEFIEKHEAHYNSYD</sequence>
<organism evidence="1 2">
    <name type="scientific">Paenibacillus radicis</name>
    <name type="common">ex Xue et al. 2023</name>
    <dbReference type="NCBI Taxonomy" id="2972489"/>
    <lineage>
        <taxon>Bacteria</taxon>
        <taxon>Bacillati</taxon>
        <taxon>Bacillota</taxon>
        <taxon>Bacilli</taxon>
        <taxon>Bacillales</taxon>
        <taxon>Paenibacillaceae</taxon>
        <taxon>Paenibacillus</taxon>
    </lineage>
</organism>
<protein>
    <submittedName>
        <fullName evidence="1">Uncharacterized protein</fullName>
    </submittedName>
</protein>